<name>A0ABS8C0R3_9ALTE</name>
<keyword evidence="4" id="KW-0997">Cell inner membrane</keyword>
<proteinExistence type="inferred from homology"/>
<evidence type="ECO:0000256" key="4">
    <source>
        <dbReference type="ARBA" id="ARBA00022519"/>
    </source>
</evidence>
<dbReference type="InterPro" id="IPR006507">
    <property type="entry name" value="UPF0283"/>
</dbReference>
<dbReference type="EMBL" id="JAEINI020000001">
    <property type="protein sequence ID" value="MCB5225720.1"/>
    <property type="molecule type" value="Genomic_DNA"/>
</dbReference>
<keyword evidence="7 8" id="KW-0472">Membrane</keyword>
<organism evidence="9 10">
    <name type="scientific">Alishewanella maricola</name>
    <dbReference type="NCBI Taxonomy" id="2795740"/>
    <lineage>
        <taxon>Bacteria</taxon>
        <taxon>Pseudomonadati</taxon>
        <taxon>Pseudomonadota</taxon>
        <taxon>Gammaproteobacteria</taxon>
        <taxon>Alteromonadales</taxon>
        <taxon>Alteromonadaceae</taxon>
        <taxon>Alishewanella</taxon>
    </lineage>
</organism>
<dbReference type="InterPro" id="IPR021147">
    <property type="entry name" value="DUF697"/>
</dbReference>
<dbReference type="PANTHER" id="PTHR39342">
    <property type="entry name" value="UPF0283 MEMBRANE PROTEIN YCJF"/>
    <property type="match status" value="1"/>
</dbReference>
<evidence type="ECO:0000256" key="7">
    <source>
        <dbReference type="ARBA" id="ARBA00023136"/>
    </source>
</evidence>
<gene>
    <name evidence="9" type="ORF">JAO78_002710</name>
</gene>
<evidence type="ECO:0000256" key="3">
    <source>
        <dbReference type="ARBA" id="ARBA00022475"/>
    </source>
</evidence>
<protein>
    <submittedName>
        <fullName evidence="9">TIGR01620 family protein</fullName>
    </submittedName>
</protein>
<evidence type="ECO:0000256" key="2">
    <source>
        <dbReference type="ARBA" id="ARBA00008255"/>
    </source>
</evidence>
<dbReference type="Proteomes" id="UP000633814">
    <property type="component" value="Unassembled WGS sequence"/>
</dbReference>
<dbReference type="PANTHER" id="PTHR39342:SF1">
    <property type="entry name" value="UPF0283 MEMBRANE PROTEIN YCJF"/>
    <property type="match status" value="1"/>
</dbReference>
<keyword evidence="5 8" id="KW-0812">Transmembrane</keyword>
<comment type="caution">
    <text evidence="9">The sequence shown here is derived from an EMBL/GenBank/DDBJ whole genome shotgun (WGS) entry which is preliminary data.</text>
</comment>
<comment type="similarity">
    <text evidence="2">Belongs to the UPF0283 family.</text>
</comment>
<evidence type="ECO:0000313" key="9">
    <source>
        <dbReference type="EMBL" id="MCB5225720.1"/>
    </source>
</evidence>
<comment type="subcellular location">
    <subcellularLocation>
        <location evidence="1">Cell inner membrane</location>
        <topology evidence="1">Multi-pass membrane protein</topology>
    </subcellularLocation>
</comment>
<sequence length="335" mass="36755">MTDLKPAQRFSDVADVNSPLLQPRAQFSEHAIQPELPEPSELASEPGSRLVSKLMYVGVVLVLVLAIGQWLAWWQQSWQASIPMAILSSLLSVVLGSVVLIVGFREWQLWRRLKQNQRWQQQAARINDSVQFGEAPALCQDMLAVLPPSSSLTAATARWQQALTPEHSDQEQLNLFNQLVLSDADTKARQVIWRASTDSSLAVAISPFALADMLLVLWRSSRMLRELAQVYGAPIGQLRSMAMLKRTFTALLWAGGSEVVLDMASDVLSSELTAKISARAGQGVIAGLLVARIGSLAQQQLRPLPLQVNQKVSVSELAKVLVGRFKGQTATDNKS</sequence>
<evidence type="ECO:0000256" key="5">
    <source>
        <dbReference type="ARBA" id="ARBA00022692"/>
    </source>
</evidence>
<keyword evidence="6 8" id="KW-1133">Transmembrane helix</keyword>
<keyword evidence="3" id="KW-1003">Cell membrane</keyword>
<evidence type="ECO:0000256" key="8">
    <source>
        <dbReference type="SAM" id="Phobius"/>
    </source>
</evidence>
<feature type="transmembrane region" description="Helical" evidence="8">
    <location>
        <begin position="54"/>
        <end position="74"/>
    </location>
</feature>
<accession>A0ABS8C0R3</accession>
<dbReference type="RefSeq" id="WP_226749805.1">
    <property type="nucleotide sequence ID" value="NZ_JAEINI020000001.1"/>
</dbReference>
<feature type="transmembrane region" description="Helical" evidence="8">
    <location>
        <begin position="80"/>
        <end position="104"/>
    </location>
</feature>
<evidence type="ECO:0000256" key="6">
    <source>
        <dbReference type="ARBA" id="ARBA00022989"/>
    </source>
</evidence>
<feature type="transmembrane region" description="Helical" evidence="8">
    <location>
        <begin position="199"/>
        <end position="218"/>
    </location>
</feature>
<reference evidence="9 10" key="1">
    <citation type="submission" date="2021-10" db="EMBL/GenBank/DDBJ databases">
        <title>Alishewanella koreense sp. nov. isolated from seawater of southwestern coast in South Korea and the proposal for the reclassification of Rheinheimera perlucida and Rheinheimera tuosuensis as Arsukibacterium perlucida and Arsukibacterium tuosuensis.</title>
        <authorList>
            <person name="Kim K.H."/>
            <person name="Ruan W."/>
            <person name="Kim K.R."/>
            <person name="Baek J.H."/>
            <person name="Jeon C.O."/>
        </authorList>
    </citation>
    <scope>NUCLEOTIDE SEQUENCE [LARGE SCALE GENOMIC DNA]</scope>
    <source>
        <strain evidence="9 10">16-MA</strain>
    </source>
</reference>
<evidence type="ECO:0000313" key="10">
    <source>
        <dbReference type="Proteomes" id="UP000633814"/>
    </source>
</evidence>
<dbReference type="Pfam" id="PF05128">
    <property type="entry name" value="DUF697"/>
    <property type="match status" value="1"/>
</dbReference>
<evidence type="ECO:0000256" key="1">
    <source>
        <dbReference type="ARBA" id="ARBA00004429"/>
    </source>
</evidence>
<dbReference type="NCBIfam" id="TIGR01620">
    <property type="entry name" value="hyp_HI0043"/>
    <property type="match status" value="1"/>
</dbReference>
<keyword evidence="10" id="KW-1185">Reference proteome</keyword>